<feature type="domain" description="Glycosyltransferase subfamily 4-like N-terminal" evidence="2">
    <location>
        <begin position="89"/>
        <end position="195"/>
    </location>
</feature>
<accession>A0A3L7JX07</accession>
<dbReference type="Pfam" id="PF13579">
    <property type="entry name" value="Glyco_trans_4_4"/>
    <property type="match status" value="1"/>
</dbReference>
<name>A0A3L7JX07_9BACI</name>
<evidence type="ECO:0000259" key="2">
    <source>
        <dbReference type="Pfam" id="PF13579"/>
    </source>
</evidence>
<dbReference type="PANTHER" id="PTHR12526">
    <property type="entry name" value="GLYCOSYLTRANSFERASE"/>
    <property type="match status" value="1"/>
</dbReference>
<protein>
    <submittedName>
        <fullName evidence="3">Glycosyltransferase WbuB</fullName>
    </submittedName>
</protein>
<dbReference type="Proteomes" id="UP000276770">
    <property type="component" value="Unassembled WGS sequence"/>
</dbReference>
<organism evidence="3 4">
    <name type="scientific">Falsibacillus albus</name>
    <dbReference type="NCBI Taxonomy" id="2478915"/>
    <lineage>
        <taxon>Bacteria</taxon>
        <taxon>Bacillati</taxon>
        <taxon>Bacillota</taxon>
        <taxon>Bacilli</taxon>
        <taxon>Bacillales</taxon>
        <taxon>Bacillaceae</taxon>
        <taxon>Falsibacillus</taxon>
    </lineage>
</organism>
<evidence type="ECO:0000313" key="4">
    <source>
        <dbReference type="Proteomes" id="UP000276770"/>
    </source>
</evidence>
<dbReference type="GO" id="GO:0016757">
    <property type="term" value="F:glycosyltransferase activity"/>
    <property type="evidence" value="ECO:0007669"/>
    <property type="project" value="InterPro"/>
</dbReference>
<evidence type="ECO:0000313" key="3">
    <source>
        <dbReference type="EMBL" id="RLQ94804.1"/>
    </source>
</evidence>
<dbReference type="AlphaFoldDB" id="A0A3L7JX07"/>
<dbReference type="Gene3D" id="3.40.50.2000">
    <property type="entry name" value="Glycogen Phosphorylase B"/>
    <property type="match status" value="2"/>
</dbReference>
<reference evidence="3 4" key="1">
    <citation type="submission" date="2018-10" db="EMBL/GenBank/DDBJ databases">
        <title>Falsibacillus sp. genome draft.</title>
        <authorList>
            <person name="Shi S."/>
        </authorList>
    </citation>
    <scope>NUCLEOTIDE SEQUENCE [LARGE SCALE GENOMIC DNA]</scope>
    <source>
        <strain evidence="3 4">GY 10110</strain>
    </source>
</reference>
<dbReference type="InterPro" id="IPR001296">
    <property type="entry name" value="Glyco_trans_1"/>
</dbReference>
<dbReference type="Pfam" id="PF00534">
    <property type="entry name" value="Glycos_transf_1"/>
    <property type="match status" value="1"/>
</dbReference>
<keyword evidence="4" id="KW-1185">Reference proteome</keyword>
<dbReference type="EMBL" id="RCVZ01000008">
    <property type="protein sequence ID" value="RLQ94804.1"/>
    <property type="molecule type" value="Genomic_DNA"/>
</dbReference>
<comment type="caution">
    <text evidence="3">The sequence shown here is derived from an EMBL/GenBank/DDBJ whole genome shotgun (WGS) entry which is preliminary data.</text>
</comment>
<feature type="domain" description="Glycosyl transferase family 1" evidence="1">
    <location>
        <begin position="235"/>
        <end position="397"/>
    </location>
</feature>
<dbReference type="SUPFAM" id="SSF53756">
    <property type="entry name" value="UDP-Glycosyltransferase/glycogen phosphorylase"/>
    <property type="match status" value="1"/>
</dbReference>
<sequence>MKKKIWLWNHYATDMYKNRGGRHYWFAENLIKQGYEPTVFCANTFHNKSDFIDTKNKKYTIDILDNIPFVFVRTTTALGNGIDRVKNMGLFYLNLFSVVKEFVKLNGKPDVILASSVHPLTMVAGIKIAKKLGVPCICEIRDLWPEAIFSFNKAKERSLLGRVLTAGEHWIYRNAAALVFTKEGDTDYILEKNWDTAQGGKINLSKCHYINNGVDINAFEIASSENKVDDEDLCADKFNVVYVGTIRPVNNVGNLLDAAALLKDENNIQFLIYGDGNQREMLEKRIADENLTNVKMKGFVNKRSIPYILSKSSVNILNYSHTQYNWARGNSSNKLFEYMASGKPIISTVKMGYSILEKYKCGIELENSNPQELAKAILNIKNMSKEEYNVIGSNAKRGANDFDFQKLTKKLIDVVEEVD</sequence>
<evidence type="ECO:0000259" key="1">
    <source>
        <dbReference type="Pfam" id="PF00534"/>
    </source>
</evidence>
<keyword evidence="3" id="KW-0808">Transferase</keyword>
<dbReference type="InterPro" id="IPR028098">
    <property type="entry name" value="Glyco_trans_4-like_N"/>
</dbReference>
<dbReference type="CDD" id="cd03794">
    <property type="entry name" value="GT4_WbuB-like"/>
    <property type="match status" value="1"/>
</dbReference>
<gene>
    <name evidence="3" type="ORF">D9X91_12485</name>
</gene>
<dbReference type="OrthoDB" id="9811902at2"/>
<proteinExistence type="predicted"/>
<dbReference type="RefSeq" id="WP_121680967.1">
    <property type="nucleotide sequence ID" value="NZ_RCVZ01000008.1"/>
</dbReference>